<evidence type="ECO:0000313" key="4">
    <source>
        <dbReference type="EMBL" id="NRN69393.1"/>
    </source>
</evidence>
<dbReference type="InterPro" id="IPR023885">
    <property type="entry name" value="4Fe4S-binding_SPASM_dom"/>
</dbReference>
<protein>
    <submittedName>
        <fullName evidence="4">S-adenosyl-L-methionine-dependent 2-deoxy-scyllo-inosamine dehydrogenase</fullName>
    </submittedName>
</protein>
<evidence type="ECO:0000259" key="3">
    <source>
        <dbReference type="Pfam" id="PF13186"/>
    </source>
</evidence>
<dbReference type="PANTHER" id="PTHR11228:SF7">
    <property type="entry name" value="PQQA PEPTIDE CYCLASE"/>
    <property type="match status" value="1"/>
</dbReference>
<dbReference type="CDD" id="cd01335">
    <property type="entry name" value="Radical_SAM"/>
    <property type="match status" value="1"/>
</dbReference>
<dbReference type="SFLD" id="SFLDS00029">
    <property type="entry name" value="Radical_SAM"/>
    <property type="match status" value="1"/>
</dbReference>
<accession>A0ABX2FDU9</accession>
<dbReference type="Pfam" id="PF04055">
    <property type="entry name" value="Radical_SAM"/>
    <property type="match status" value="1"/>
</dbReference>
<dbReference type="EMBL" id="JAAATY010000027">
    <property type="protein sequence ID" value="NRN69393.1"/>
    <property type="molecule type" value="Genomic_DNA"/>
</dbReference>
<dbReference type="InterPro" id="IPR050377">
    <property type="entry name" value="Radical_SAM_PqqE_MftC-like"/>
</dbReference>
<dbReference type="CDD" id="cd21109">
    <property type="entry name" value="SPASM"/>
    <property type="match status" value="1"/>
</dbReference>
<name>A0ABX2FDU9_9PSEU</name>
<evidence type="ECO:0000313" key="5">
    <source>
        <dbReference type="Proteomes" id="UP000763557"/>
    </source>
</evidence>
<keyword evidence="5" id="KW-1185">Reference proteome</keyword>
<reference evidence="4 5" key="1">
    <citation type="submission" date="2020-01" db="EMBL/GenBank/DDBJ databases">
        <title>Kibdelosporangium persica a novel Actinomycetes from a hot desert in Iran.</title>
        <authorList>
            <person name="Safaei N."/>
            <person name="Zaburannyi N."/>
            <person name="Mueller R."/>
            <person name="Wink J."/>
        </authorList>
    </citation>
    <scope>NUCLEOTIDE SEQUENCE [LARGE SCALE GENOMIC DNA]</scope>
    <source>
        <strain evidence="4 5">4NS15</strain>
    </source>
</reference>
<dbReference type="PANTHER" id="PTHR11228">
    <property type="entry name" value="RADICAL SAM DOMAIN PROTEIN"/>
    <property type="match status" value="1"/>
</dbReference>
<gene>
    <name evidence="4" type="ORF">GC106_66500</name>
</gene>
<dbReference type="Proteomes" id="UP000763557">
    <property type="component" value="Unassembled WGS sequence"/>
</dbReference>
<evidence type="ECO:0000256" key="1">
    <source>
        <dbReference type="SAM" id="MobiDB-lite"/>
    </source>
</evidence>
<feature type="domain" description="Radical SAM core" evidence="2">
    <location>
        <begin position="35"/>
        <end position="147"/>
    </location>
</feature>
<feature type="domain" description="4Fe4S-binding SPASM" evidence="3">
    <location>
        <begin position="185"/>
        <end position="251"/>
    </location>
</feature>
<feature type="region of interest" description="Disordered" evidence="1">
    <location>
        <begin position="1"/>
        <end position="26"/>
    </location>
</feature>
<dbReference type="SFLD" id="SFLDG01067">
    <property type="entry name" value="SPASM/twitch_domain_containing"/>
    <property type="match status" value="1"/>
</dbReference>
<evidence type="ECO:0000259" key="2">
    <source>
        <dbReference type="Pfam" id="PF04055"/>
    </source>
</evidence>
<organism evidence="4 5">
    <name type="scientific">Kibdelosporangium persicum</name>
    <dbReference type="NCBI Taxonomy" id="2698649"/>
    <lineage>
        <taxon>Bacteria</taxon>
        <taxon>Bacillati</taxon>
        <taxon>Actinomycetota</taxon>
        <taxon>Actinomycetes</taxon>
        <taxon>Pseudonocardiales</taxon>
        <taxon>Pseudonocardiaceae</taxon>
        <taxon>Kibdelosporangium</taxon>
    </lineage>
</organism>
<sequence length="297" mass="33281">MSGRSRTGAPGATVESAPGRSGPEEVPGLSVVEMEVCSRCNRRCSYCPVSLDPMPPVPARMSDEVFLRTVEQLERVSFAGRISYHLYNEPLLRTDLARLVAIVAERLPNALQILNTNGDLLNERRFTDLRQAGIDYFYVTRHSPGDYPERPFQVLQTWQDLTLTNRGGTLTHLPMPKPRTTRTPCWAPSEMLIVTVTGDVLLCYEDADREHVMGNIMRSELPDIWNSERFRAIRERLRHGERSVDGMCMKCSNVSHSRPGLSALEDTVLDASGLTRRSPAAVAVLKRRSTEARTGRS</sequence>
<dbReference type="Pfam" id="PF13186">
    <property type="entry name" value="SPASM"/>
    <property type="match status" value="1"/>
</dbReference>
<dbReference type="InterPro" id="IPR007197">
    <property type="entry name" value="rSAM"/>
</dbReference>
<comment type="caution">
    <text evidence="4">The sequence shown here is derived from an EMBL/GenBank/DDBJ whole genome shotgun (WGS) entry which is preliminary data.</text>
</comment>
<proteinExistence type="predicted"/>